<sequence length="395" mass="42665">MLGMRERPDGLSDNQLVRGLADGWGLRARELAFLPVGAGGYHWAVDDADGERWFATVDVTTDPDRLSQALSTAMALDLPFVLAPAPARDGAAIRRLTSRHTLAVYPLVDGVAGDFGPHPPAERERVLDLLIALHQAAPAVAPPRTDLRLPGRPALEEALGDLVGPWRGGPYSERARRELASQAGRVRGWLAEFDRLAGFAGDPAGWVVTHGEPHPGNVLRAPSRPPSVDQPRTSSQPDRAGEHDPMGSLRAIGEPDSTGEACATDRQAAVSEGTPNAYGVSGAPRRLEASGGTRAWDEPDRLWLIDWDTVMVAPAERDLWMLTGSMIGATGDDPALLKRYEQQTGRAVFPELIAFYRLWWVLADVAIYVDELRGPHGENADLAASLAYLTGNLRE</sequence>
<accession>A0A4R6JWI1</accession>
<name>A0A4R6JWI1_9ACTN</name>
<organism evidence="2 3">
    <name type="scientific">Paractinoplanes brasiliensis</name>
    <dbReference type="NCBI Taxonomy" id="52695"/>
    <lineage>
        <taxon>Bacteria</taxon>
        <taxon>Bacillati</taxon>
        <taxon>Actinomycetota</taxon>
        <taxon>Actinomycetes</taxon>
        <taxon>Micromonosporales</taxon>
        <taxon>Micromonosporaceae</taxon>
        <taxon>Paractinoplanes</taxon>
    </lineage>
</organism>
<proteinExistence type="predicted"/>
<evidence type="ECO:0000313" key="2">
    <source>
        <dbReference type="EMBL" id="TDO39055.1"/>
    </source>
</evidence>
<dbReference type="EMBL" id="SNWR01000001">
    <property type="protein sequence ID" value="TDO39055.1"/>
    <property type="molecule type" value="Genomic_DNA"/>
</dbReference>
<dbReference type="AlphaFoldDB" id="A0A4R6JWI1"/>
<evidence type="ECO:0008006" key="4">
    <source>
        <dbReference type="Google" id="ProtNLM"/>
    </source>
</evidence>
<gene>
    <name evidence="2" type="ORF">C8E87_2730</name>
</gene>
<evidence type="ECO:0000256" key="1">
    <source>
        <dbReference type="SAM" id="MobiDB-lite"/>
    </source>
</evidence>
<dbReference type="Gene3D" id="3.30.200.20">
    <property type="entry name" value="Phosphorylase Kinase, domain 1"/>
    <property type="match status" value="1"/>
</dbReference>
<evidence type="ECO:0000313" key="3">
    <source>
        <dbReference type="Proteomes" id="UP000294901"/>
    </source>
</evidence>
<reference evidence="2 3" key="1">
    <citation type="submission" date="2019-03" db="EMBL/GenBank/DDBJ databases">
        <title>Sequencing the genomes of 1000 actinobacteria strains.</title>
        <authorList>
            <person name="Klenk H.-P."/>
        </authorList>
    </citation>
    <scope>NUCLEOTIDE SEQUENCE [LARGE SCALE GENOMIC DNA]</scope>
    <source>
        <strain evidence="2 3">DSM 43805</strain>
    </source>
</reference>
<dbReference type="Gene3D" id="1.10.510.10">
    <property type="entry name" value="Transferase(Phosphotransferase) domain 1"/>
    <property type="match status" value="1"/>
</dbReference>
<dbReference type="SUPFAM" id="SSF56112">
    <property type="entry name" value="Protein kinase-like (PK-like)"/>
    <property type="match status" value="1"/>
</dbReference>
<comment type="caution">
    <text evidence="2">The sequence shown here is derived from an EMBL/GenBank/DDBJ whole genome shotgun (WGS) entry which is preliminary data.</text>
</comment>
<keyword evidence="3" id="KW-1185">Reference proteome</keyword>
<feature type="region of interest" description="Disordered" evidence="1">
    <location>
        <begin position="213"/>
        <end position="292"/>
    </location>
</feature>
<dbReference type="Proteomes" id="UP000294901">
    <property type="component" value="Unassembled WGS sequence"/>
</dbReference>
<dbReference type="InterPro" id="IPR011009">
    <property type="entry name" value="Kinase-like_dom_sf"/>
</dbReference>
<protein>
    <recommendedName>
        <fullName evidence="4">Spectinomycin phosphotransferase</fullName>
    </recommendedName>
</protein>